<feature type="transmembrane region" description="Helical" evidence="1">
    <location>
        <begin position="122"/>
        <end position="140"/>
    </location>
</feature>
<dbReference type="EMBL" id="JAZEWV010000034">
    <property type="protein sequence ID" value="MEE4545806.1"/>
    <property type="molecule type" value="Genomic_DNA"/>
</dbReference>
<protein>
    <submittedName>
        <fullName evidence="2">DUF1295 domain-containing protein</fullName>
    </submittedName>
</protein>
<proteinExistence type="predicted"/>
<keyword evidence="1" id="KW-0472">Membrane</keyword>
<evidence type="ECO:0000256" key="1">
    <source>
        <dbReference type="SAM" id="Phobius"/>
    </source>
</evidence>
<accession>A0ABU7PJ01</accession>
<name>A0ABU7PJ01_9ACTN</name>
<dbReference type="RefSeq" id="WP_330799507.1">
    <property type="nucleotide sequence ID" value="NZ_JAZEWV010000034.1"/>
</dbReference>
<organism evidence="2 3">
    <name type="scientific">Actinacidiphila polyblastidii</name>
    <dbReference type="NCBI Taxonomy" id="3110430"/>
    <lineage>
        <taxon>Bacteria</taxon>
        <taxon>Bacillati</taxon>
        <taxon>Actinomycetota</taxon>
        <taxon>Actinomycetes</taxon>
        <taxon>Kitasatosporales</taxon>
        <taxon>Streptomycetaceae</taxon>
        <taxon>Actinacidiphila</taxon>
    </lineage>
</organism>
<comment type="caution">
    <text evidence="2">The sequence shown here is derived from an EMBL/GenBank/DDBJ whole genome shotgun (WGS) entry which is preliminary data.</text>
</comment>
<dbReference type="PANTHER" id="PTHR32251">
    <property type="entry name" value="3-OXO-5-ALPHA-STEROID 4-DEHYDROGENASE"/>
    <property type="match status" value="1"/>
</dbReference>
<dbReference type="Gene3D" id="1.20.120.1630">
    <property type="match status" value="1"/>
</dbReference>
<dbReference type="Pfam" id="PF06966">
    <property type="entry name" value="DUF1295"/>
    <property type="match status" value="1"/>
</dbReference>
<reference evidence="2 3" key="1">
    <citation type="submission" date="2023-12" db="EMBL/GenBank/DDBJ databases">
        <title>Streptomyces sp. V4-01.</title>
        <authorList>
            <person name="Somphong A."/>
            <person name="Phongsopitanun W."/>
        </authorList>
    </citation>
    <scope>NUCLEOTIDE SEQUENCE [LARGE SCALE GENOMIC DNA]</scope>
    <source>
        <strain evidence="2 3">V4-01</strain>
    </source>
</reference>
<gene>
    <name evidence="2" type="ORF">V2S66_28040</name>
</gene>
<feature type="transmembrane region" description="Helical" evidence="1">
    <location>
        <begin position="16"/>
        <end position="41"/>
    </location>
</feature>
<keyword evidence="1" id="KW-1133">Transmembrane helix</keyword>
<evidence type="ECO:0000313" key="2">
    <source>
        <dbReference type="EMBL" id="MEE4545806.1"/>
    </source>
</evidence>
<dbReference type="Proteomes" id="UP001344658">
    <property type="component" value="Unassembled WGS sequence"/>
</dbReference>
<keyword evidence="1" id="KW-0812">Transmembrane</keyword>
<keyword evidence="3" id="KW-1185">Reference proteome</keyword>
<dbReference type="PROSITE" id="PS50244">
    <property type="entry name" value="S5A_REDUCTASE"/>
    <property type="match status" value="1"/>
</dbReference>
<feature type="transmembrane region" description="Helical" evidence="1">
    <location>
        <begin position="213"/>
        <end position="241"/>
    </location>
</feature>
<dbReference type="InterPro" id="IPR010721">
    <property type="entry name" value="UstE-like"/>
</dbReference>
<evidence type="ECO:0000313" key="3">
    <source>
        <dbReference type="Proteomes" id="UP001344658"/>
    </source>
</evidence>
<sequence>MSTAAEGLDSAGGYPWAAFAANLGWSAAAALAVMLATFAVASARDRYRYVDAAWGLAFAAVAAASCAASAGHGDPVRRALLTAATAVWGLRLAVHIARRGWGRGEDARYEKMLARARGGRKWYALRKVFLLQAALVWLISLPVQAGQYAGGSAGALAAAGAAVWAAGTACEAVGDRQLARFTADPAHRGRLMDRGLWSWTRHPNYFGDFLVWWGLYLMACGAWQSAAVAAPAPLLMSYLLIFGSGKRLLERHMAERPGYRAYAERTSGFVPLPPSWYARLRGRRAGHAGG</sequence>
<dbReference type="PANTHER" id="PTHR32251:SF17">
    <property type="entry name" value="STEROID 5-ALPHA REDUCTASE C-TERMINAL DOMAIN-CONTAINING PROTEIN"/>
    <property type="match status" value="1"/>
</dbReference>